<sequence>MTWKKYSTVAVVALTLVGCSNMNGTEQGAANRDRNHHVEQTRYYNNAGEGMTNVRNYTHENGNRMHNDYYRNINNPTDGNINNETRYHVDKEAADKIVRDVKHVDRAHVLTSGHNAYVAVGVKDANVNQNRNHDRNRDELPNDVKNEISRIVKSVDKNIDKVYVSAHPEFFNLTHNYVEDVRSGHPVEGFFDQFGNMVQRLFPHHTR</sequence>
<dbReference type="GO" id="GO:0030435">
    <property type="term" value="P:sporulation resulting in formation of a cellular spore"/>
    <property type="evidence" value="ECO:0007669"/>
    <property type="project" value="InterPro"/>
</dbReference>
<evidence type="ECO:0000313" key="2">
    <source>
        <dbReference type="Proteomes" id="UP000256520"/>
    </source>
</evidence>
<proteinExistence type="predicted"/>
<protein>
    <recommendedName>
        <fullName evidence="3">YhcN/YlaJ family sporulation lipoprotein</fullName>
    </recommendedName>
</protein>
<dbReference type="Proteomes" id="UP000256520">
    <property type="component" value="Unassembled WGS sequence"/>
</dbReference>
<dbReference type="InterPro" id="IPR019076">
    <property type="entry name" value="Spore_lipoprot_YhcN/YlaJ-like"/>
</dbReference>
<dbReference type="NCBIfam" id="TIGR02898">
    <property type="entry name" value="spore_YhcN_YlaJ"/>
    <property type="match status" value="1"/>
</dbReference>
<organism evidence="1 2">
    <name type="scientific">Oceanobacillus chungangensis</name>
    <dbReference type="NCBI Taxonomy" id="1229152"/>
    <lineage>
        <taxon>Bacteria</taxon>
        <taxon>Bacillati</taxon>
        <taxon>Bacillota</taxon>
        <taxon>Bacilli</taxon>
        <taxon>Bacillales</taxon>
        <taxon>Bacillaceae</taxon>
        <taxon>Oceanobacillus</taxon>
    </lineage>
</organism>
<evidence type="ECO:0008006" key="3">
    <source>
        <dbReference type="Google" id="ProtNLM"/>
    </source>
</evidence>
<dbReference type="Pfam" id="PF09580">
    <property type="entry name" value="Spore_YhcN_YlaJ"/>
    <property type="match status" value="1"/>
</dbReference>
<dbReference type="InterPro" id="IPR014247">
    <property type="entry name" value="Spore_lipoprot_YhcN/YlaJ"/>
</dbReference>
<dbReference type="RefSeq" id="WP_115749206.1">
    <property type="nucleotide sequence ID" value="NZ_PIOD01000006.1"/>
</dbReference>
<dbReference type="PROSITE" id="PS51257">
    <property type="entry name" value="PROKAR_LIPOPROTEIN"/>
    <property type="match status" value="1"/>
</dbReference>
<keyword evidence="2" id="KW-1185">Reference proteome</keyword>
<accession>A0A3D8PX50</accession>
<gene>
    <name evidence="1" type="ORF">CWR45_07290</name>
</gene>
<dbReference type="OrthoDB" id="1707228at2"/>
<dbReference type="AlphaFoldDB" id="A0A3D8PX50"/>
<comment type="caution">
    <text evidence="1">The sequence shown here is derived from an EMBL/GenBank/DDBJ whole genome shotgun (WGS) entry which is preliminary data.</text>
</comment>
<evidence type="ECO:0000313" key="1">
    <source>
        <dbReference type="EMBL" id="RDW19858.1"/>
    </source>
</evidence>
<name>A0A3D8PX50_9BACI</name>
<reference evidence="2" key="1">
    <citation type="submission" date="2017-11" db="EMBL/GenBank/DDBJ databases">
        <authorList>
            <person name="Zhu W."/>
        </authorList>
    </citation>
    <scope>NUCLEOTIDE SEQUENCE [LARGE SCALE GENOMIC DNA]</scope>
    <source>
        <strain evidence="2">CAU 1051</strain>
    </source>
</reference>
<dbReference type="EMBL" id="PIOD01000006">
    <property type="protein sequence ID" value="RDW19858.1"/>
    <property type="molecule type" value="Genomic_DNA"/>
</dbReference>